<proteinExistence type="predicted"/>
<dbReference type="Gene3D" id="3.40.50.1820">
    <property type="entry name" value="alpha/beta hydrolase"/>
    <property type="match status" value="1"/>
</dbReference>
<dbReference type="SUPFAM" id="SSF53474">
    <property type="entry name" value="alpha/beta-Hydrolases"/>
    <property type="match status" value="1"/>
</dbReference>
<accession>A0A382YJ87</accession>
<sequence>MYKNFTKKFVKVKKGKIFCRVGGKGLPLLLLHGYPQTHLMWHKT</sequence>
<evidence type="ECO:0008006" key="2">
    <source>
        <dbReference type="Google" id="ProtNLM"/>
    </source>
</evidence>
<feature type="non-terminal residue" evidence="1">
    <location>
        <position position="44"/>
    </location>
</feature>
<dbReference type="EMBL" id="UINC01176286">
    <property type="protein sequence ID" value="SVD83347.1"/>
    <property type="molecule type" value="Genomic_DNA"/>
</dbReference>
<gene>
    <name evidence="1" type="ORF">METZ01_LOCUS436201</name>
</gene>
<dbReference type="AlphaFoldDB" id="A0A382YJ87"/>
<evidence type="ECO:0000313" key="1">
    <source>
        <dbReference type="EMBL" id="SVD83347.1"/>
    </source>
</evidence>
<dbReference type="InterPro" id="IPR029058">
    <property type="entry name" value="AB_hydrolase_fold"/>
</dbReference>
<reference evidence="1" key="1">
    <citation type="submission" date="2018-05" db="EMBL/GenBank/DDBJ databases">
        <authorList>
            <person name="Lanie J.A."/>
            <person name="Ng W.-L."/>
            <person name="Kazmierczak K.M."/>
            <person name="Andrzejewski T.M."/>
            <person name="Davidsen T.M."/>
            <person name="Wayne K.J."/>
            <person name="Tettelin H."/>
            <person name="Glass J.I."/>
            <person name="Rusch D."/>
            <person name="Podicherti R."/>
            <person name="Tsui H.-C.T."/>
            <person name="Winkler M.E."/>
        </authorList>
    </citation>
    <scope>NUCLEOTIDE SEQUENCE</scope>
</reference>
<name>A0A382YJ87_9ZZZZ</name>
<protein>
    <recommendedName>
        <fullName evidence="2">AB hydrolase-1 domain-containing protein</fullName>
    </recommendedName>
</protein>
<organism evidence="1">
    <name type="scientific">marine metagenome</name>
    <dbReference type="NCBI Taxonomy" id="408172"/>
    <lineage>
        <taxon>unclassified sequences</taxon>
        <taxon>metagenomes</taxon>
        <taxon>ecological metagenomes</taxon>
    </lineage>
</organism>